<dbReference type="RefSeq" id="WP_021763519.1">
    <property type="nucleotide sequence ID" value="NZ_JACHVP010000001.1"/>
</dbReference>
<feature type="transmembrane region" description="Helical" evidence="5">
    <location>
        <begin position="172"/>
        <end position="194"/>
    </location>
</feature>
<keyword evidence="5" id="KW-0472">Membrane</keyword>
<dbReference type="GO" id="GO:0016301">
    <property type="term" value="F:kinase activity"/>
    <property type="evidence" value="ECO:0007669"/>
    <property type="project" value="UniProtKB-KW"/>
</dbReference>
<evidence type="ECO:0000313" key="7">
    <source>
        <dbReference type="EMBL" id="MBB2965428.1"/>
    </source>
</evidence>
<keyword evidence="5" id="KW-1133">Transmembrane helix</keyword>
<dbReference type="Pfam" id="PF02518">
    <property type="entry name" value="HATPase_c"/>
    <property type="match status" value="1"/>
</dbReference>
<dbReference type="Proteomes" id="UP000538196">
    <property type="component" value="Unassembled WGS sequence"/>
</dbReference>
<feature type="region of interest" description="Disordered" evidence="4">
    <location>
        <begin position="1"/>
        <end position="26"/>
    </location>
</feature>
<dbReference type="InterPro" id="IPR036890">
    <property type="entry name" value="HATPase_C_sf"/>
</dbReference>
<dbReference type="PANTHER" id="PTHR24421:SF61">
    <property type="entry name" value="OXYGEN SENSOR HISTIDINE KINASE NREB"/>
    <property type="match status" value="1"/>
</dbReference>
<evidence type="ECO:0000313" key="8">
    <source>
        <dbReference type="Proteomes" id="UP000538196"/>
    </source>
</evidence>
<keyword evidence="5" id="KW-0812">Transmembrane</keyword>
<comment type="caution">
    <text evidence="7">The sequence shown here is derived from an EMBL/GenBank/DDBJ whole genome shotgun (WGS) entry which is preliminary data.</text>
</comment>
<evidence type="ECO:0000256" key="4">
    <source>
        <dbReference type="SAM" id="MobiDB-lite"/>
    </source>
</evidence>
<evidence type="ECO:0000259" key="6">
    <source>
        <dbReference type="Pfam" id="PF02518"/>
    </source>
</evidence>
<dbReference type="InterPro" id="IPR003594">
    <property type="entry name" value="HATPase_dom"/>
</dbReference>
<evidence type="ECO:0000256" key="1">
    <source>
        <dbReference type="ARBA" id="ARBA00022679"/>
    </source>
</evidence>
<gene>
    <name evidence="7" type="ORF">FHX33_000160</name>
</gene>
<dbReference type="Gene3D" id="3.30.565.10">
    <property type="entry name" value="Histidine kinase-like ATPase, C-terminal domain"/>
    <property type="match status" value="1"/>
</dbReference>
<dbReference type="PANTHER" id="PTHR24421">
    <property type="entry name" value="NITRATE/NITRITE SENSOR PROTEIN NARX-RELATED"/>
    <property type="match status" value="1"/>
</dbReference>
<feature type="transmembrane region" description="Helical" evidence="5">
    <location>
        <begin position="124"/>
        <end position="151"/>
    </location>
</feature>
<sequence length="420" mass="44306">MSASDLVRPGTVPGAPRETSKPRNPLSRARIERIADRTVAAFGVVFGLQTIPTAIAQQHVLVQPWGLVMTAVIFGGIVVTVLLAILQRWVKGAMAVLAVLYLVAIVTWPFVVSDPAAFTADKPWIWFLCNVFTAFAAVAYPLWLAVVYTLIAPIAYGVIRALPAGGGVGAELAGLDAVYAIILGGAILAIIAMMRQASSGVDVAQSQALARYATAVRQHATEVERVQVDAIVHDSVLTTLLSAASARSPEQKELAATMAADAIGHLHAAEASTPEDQSLVGLDRLTERLVTAANAFSSPFAIEVQDVEVHSLPVNVAEAVYSASVQAMVNSMQHAGGPEVARSISIRGGSPAATVHIVVRDEGRGFSADEVPAERLGLRVSIRDRLAKVGGRARIESEPGNGTTVVILWPSSDREQEVVE</sequence>
<keyword evidence="8" id="KW-1185">Reference proteome</keyword>
<reference evidence="7 8" key="1">
    <citation type="submission" date="2020-08" db="EMBL/GenBank/DDBJ databases">
        <title>Sequencing the genomes of 1000 actinobacteria strains.</title>
        <authorList>
            <person name="Klenk H.-P."/>
        </authorList>
    </citation>
    <scope>NUCLEOTIDE SEQUENCE [LARGE SCALE GENOMIC DNA]</scope>
    <source>
        <strain evidence="7 8">DSM 20146</strain>
    </source>
</reference>
<dbReference type="AlphaFoldDB" id="A0A7W4USE2"/>
<evidence type="ECO:0000256" key="5">
    <source>
        <dbReference type="SAM" id="Phobius"/>
    </source>
</evidence>
<proteinExistence type="predicted"/>
<keyword evidence="3" id="KW-0902">Two-component regulatory system</keyword>
<feature type="transmembrane region" description="Helical" evidence="5">
    <location>
        <begin position="93"/>
        <end position="112"/>
    </location>
</feature>
<keyword evidence="1" id="KW-0808">Transferase</keyword>
<feature type="domain" description="Histidine kinase/HSP90-like ATPase" evidence="6">
    <location>
        <begin position="326"/>
        <end position="410"/>
    </location>
</feature>
<evidence type="ECO:0000256" key="3">
    <source>
        <dbReference type="ARBA" id="ARBA00023012"/>
    </source>
</evidence>
<feature type="transmembrane region" description="Helical" evidence="5">
    <location>
        <begin position="38"/>
        <end position="56"/>
    </location>
</feature>
<protein>
    <submittedName>
        <fullName evidence="7">Signal transduction histidine kinase</fullName>
    </submittedName>
</protein>
<name>A0A7W4USE2_LEIAQ</name>
<dbReference type="EMBL" id="JACHVP010000001">
    <property type="protein sequence ID" value="MBB2965428.1"/>
    <property type="molecule type" value="Genomic_DNA"/>
</dbReference>
<dbReference type="InterPro" id="IPR050482">
    <property type="entry name" value="Sensor_HK_TwoCompSys"/>
</dbReference>
<accession>A0A7W4USE2</accession>
<keyword evidence="2 7" id="KW-0418">Kinase</keyword>
<dbReference type="SUPFAM" id="SSF55874">
    <property type="entry name" value="ATPase domain of HSP90 chaperone/DNA topoisomerase II/histidine kinase"/>
    <property type="match status" value="1"/>
</dbReference>
<feature type="transmembrane region" description="Helical" evidence="5">
    <location>
        <begin position="62"/>
        <end position="86"/>
    </location>
</feature>
<dbReference type="GO" id="GO:0000160">
    <property type="term" value="P:phosphorelay signal transduction system"/>
    <property type="evidence" value="ECO:0007669"/>
    <property type="project" value="UniProtKB-KW"/>
</dbReference>
<organism evidence="7 8">
    <name type="scientific">Leifsonia aquatica</name>
    <name type="common">Corynebacterium aquaticum</name>
    <dbReference type="NCBI Taxonomy" id="144185"/>
    <lineage>
        <taxon>Bacteria</taxon>
        <taxon>Bacillati</taxon>
        <taxon>Actinomycetota</taxon>
        <taxon>Actinomycetes</taxon>
        <taxon>Micrococcales</taxon>
        <taxon>Microbacteriaceae</taxon>
        <taxon>Leifsonia</taxon>
    </lineage>
</organism>
<evidence type="ECO:0000256" key="2">
    <source>
        <dbReference type="ARBA" id="ARBA00022777"/>
    </source>
</evidence>